<comment type="caution">
    <text evidence="4">The sequence shown here is derived from an EMBL/GenBank/DDBJ whole genome shotgun (WGS) entry which is preliminary data.</text>
</comment>
<gene>
    <name evidence="4" type="ORF">CYR32_17165</name>
</gene>
<evidence type="ECO:0000313" key="4">
    <source>
        <dbReference type="EMBL" id="PLR31339.1"/>
    </source>
</evidence>
<dbReference type="GO" id="GO:0016862">
    <property type="term" value="F:intramolecular oxidoreductase activity, interconverting keto- and enol-groups"/>
    <property type="evidence" value="ECO:0007669"/>
    <property type="project" value="InterPro"/>
</dbReference>
<feature type="active site" description="Proton acceptor; via imino nitrogen" evidence="2">
    <location>
        <position position="2"/>
    </location>
</feature>
<dbReference type="OrthoDB" id="8098375at2"/>
<accession>A0A2N5DW22</accession>
<reference evidence="4 5" key="1">
    <citation type="submission" date="2017-12" db="EMBL/GenBank/DDBJ databases">
        <title>Characterization of six clinical isolates of Enterochimera gen. nov., a novel genus of the Yersiniaciae family and the three species Enterochimera arupensis sp. nov., Enterochimera coloradensis sp. nov, and Enterochimera californica sp. nov.</title>
        <authorList>
            <person name="Rossi A."/>
            <person name="Fisher M."/>
        </authorList>
    </citation>
    <scope>NUCLEOTIDE SEQUENCE [LARGE SCALE GENOMIC DNA]</scope>
    <source>
        <strain evidence="5">2016-Iso4</strain>
    </source>
</reference>
<evidence type="ECO:0000256" key="1">
    <source>
        <dbReference type="ARBA" id="ARBA00023235"/>
    </source>
</evidence>
<dbReference type="Gene3D" id="3.30.429.10">
    <property type="entry name" value="Macrophage Migration Inhibitory Factor"/>
    <property type="match status" value="1"/>
</dbReference>
<dbReference type="PIRSF" id="PIRSF037799">
    <property type="entry name" value="Tautomer_YdcE_prd"/>
    <property type="match status" value="1"/>
</dbReference>
<proteinExistence type="predicted"/>
<dbReference type="EMBL" id="PJZH01000024">
    <property type="protein sequence ID" value="PLR31339.1"/>
    <property type="molecule type" value="Genomic_DNA"/>
</dbReference>
<dbReference type="InterPro" id="IPR004370">
    <property type="entry name" value="4-OT-like_dom"/>
</dbReference>
<evidence type="ECO:0000256" key="2">
    <source>
        <dbReference type="PIRSR" id="PIRSR037799-1"/>
    </source>
</evidence>
<dbReference type="Proteomes" id="UP000234503">
    <property type="component" value="Unassembled WGS sequence"/>
</dbReference>
<dbReference type="GO" id="GO:0005737">
    <property type="term" value="C:cytoplasm"/>
    <property type="evidence" value="ECO:0007669"/>
    <property type="project" value="InterPro"/>
</dbReference>
<sequence length="75" mass="8471">MPHVLVKLVPGKTEEQKRALTDAISQSVQQHLGSTEDEVSVAFEEVPMEQWAETVYRPEIIGCPDKIYKKPGYTL</sequence>
<dbReference type="InterPro" id="IPR017284">
    <property type="entry name" value="Tautomerase_PptA"/>
</dbReference>
<dbReference type="InterPro" id="IPR014347">
    <property type="entry name" value="Tautomerase/MIF_sf"/>
</dbReference>
<evidence type="ECO:0000259" key="3">
    <source>
        <dbReference type="Pfam" id="PF01361"/>
    </source>
</evidence>
<dbReference type="AlphaFoldDB" id="A0A2N5DW22"/>
<name>A0A2N5DW22_9GAMM</name>
<feature type="domain" description="4-oxalocrotonate tautomerase-like" evidence="3">
    <location>
        <begin position="2"/>
        <end position="52"/>
    </location>
</feature>
<dbReference type="SUPFAM" id="SSF55331">
    <property type="entry name" value="Tautomerase/MIF"/>
    <property type="match status" value="1"/>
</dbReference>
<keyword evidence="1" id="KW-0413">Isomerase</keyword>
<protein>
    <submittedName>
        <fullName evidence="4">4-oxalocrotonate tautomerase</fullName>
    </submittedName>
</protein>
<keyword evidence="5" id="KW-1185">Reference proteome</keyword>
<dbReference type="Pfam" id="PF01361">
    <property type="entry name" value="Tautomerase"/>
    <property type="match status" value="1"/>
</dbReference>
<organism evidence="4 5">
    <name type="scientific">Chimaeribacter coloradensis</name>
    <dbReference type="NCBI Taxonomy" id="2060068"/>
    <lineage>
        <taxon>Bacteria</taxon>
        <taxon>Pseudomonadati</taxon>
        <taxon>Pseudomonadota</taxon>
        <taxon>Gammaproteobacteria</taxon>
        <taxon>Enterobacterales</taxon>
        <taxon>Yersiniaceae</taxon>
        <taxon>Chimaeribacter</taxon>
    </lineage>
</organism>
<dbReference type="RefSeq" id="WP_101826374.1">
    <property type="nucleotide sequence ID" value="NZ_PJZH01000024.1"/>
</dbReference>
<evidence type="ECO:0000313" key="5">
    <source>
        <dbReference type="Proteomes" id="UP000234503"/>
    </source>
</evidence>